<gene>
    <name evidence="1" type="ORF">NDI37_18995</name>
</gene>
<dbReference type="RefSeq" id="WP_190422393.1">
    <property type="nucleotide sequence ID" value="NZ_JAMPKK010000045.1"/>
</dbReference>
<evidence type="ECO:0000313" key="1">
    <source>
        <dbReference type="EMBL" id="MEP0866547.1"/>
    </source>
</evidence>
<protein>
    <submittedName>
        <fullName evidence="1">Uncharacterized protein</fullName>
    </submittedName>
</protein>
<accession>A0ABV0JT28</accession>
<keyword evidence="2" id="KW-1185">Reference proteome</keyword>
<dbReference type="Proteomes" id="UP001442494">
    <property type="component" value="Unassembled WGS sequence"/>
</dbReference>
<organism evidence="1 2">
    <name type="scientific">Funiculus sociatus GB2-A5</name>
    <dbReference type="NCBI Taxonomy" id="2933946"/>
    <lineage>
        <taxon>Bacteria</taxon>
        <taxon>Bacillati</taxon>
        <taxon>Cyanobacteriota</taxon>
        <taxon>Cyanophyceae</taxon>
        <taxon>Coleofasciculales</taxon>
        <taxon>Coleofasciculaceae</taxon>
        <taxon>Funiculus</taxon>
    </lineage>
</organism>
<name>A0ABV0JT28_9CYAN</name>
<comment type="caution">
    <text evidence="1">The sequence shown here is derived from an EMBL/GenBank/DDBJ whole genome shotgun (WGS) entry which is preliminary data.</text>
</comment>
<sequence>MWESTLEAIALILRKLSDESLEETECSSKIDESWKEGYLDHLCPKISALG</sequence>
<dbReference type="EMBL" id="JAMPKK010000045">
    <property type="protein sequence ID" value="MEP0866547.1"/>
    <property type="molecule type" value="Genomic_DNA"/>
</dbReference>
<evidence type="ECO:0000313" key="2">
    <source>
        <dbReference type="Proteomes" id="UP001442494"/>
    </source>
</evidence>
<reference evidence="1 2" key="1">
    <citation type="submission" date="2022-04" db="EMBL/GenBank/DDBJ databases">
        <title>Positive selection, recombination, and allopatry shape intraspecific diversity of widespread and dominant cyanobacteria.</title>
        <authorList>
            <person name="Wei J."/>
            <person name="Shu W."/>
            <person name="Hu C."/>
        </authorList>
    </citation>
    <scope>NUCLEOTIDE SEQUENCE [LARGE SCALE GENOMIC DNA]</scope>
    <source>
        <strain evidence="1 2">GB2-A5</strain>
    </source>
</reference>
<proteinExistence type="predicted"/>